<organism evidence="2">
    <name type="scientific">human gut metagenome</name>
    <dbReference type="NCBI Taxonomy" id="408170"/>
    <lineage>
        <taxon>unclassified sequences</taxon>
        <taxon>metagenomes</taxon>
        <taxon>organismal metagenomes</taxon>
    </lineage>
</organism>
<evidence type="ECO:0000313" key="2">
    <source>
        <dbReference type="EMBL" id="ETJ41891.1"/>
    </source>
</evidence>
<sequence>QEGNVGEKGVTRAQIARNSAGRLA</sequence>
<protein>
    <submittedName>
        <fullName evidence="2">Uncharacterized protein</fullName>
    </submittedName>
</protein>
<feature type="region of interest" description="Disordered" evidence="1">
    <location>
        <begin position="1"/>
        <end position="24"/>
    </location>
</feature>
<name>W1YHQ6_9ZZZZ</name>
<evidence type="ECO:0000256" key="1">
    <source>
        <dbReference type="SAM" id="MobiDB-lite"/>
    </source>
</evidence>
<accession>W1YHQ6</accession>
<feature type="non-terminal residue" evidence="2">
    <location>
        <position position="1"/>
    </location>
</feature>
<gene>
    <name evidence="2" type="ORF">Q604_UNBC04158G0001</name>
</gene>
<dbReference type="EMBL" id="AZMM01004158">
    <property type="protein sequence ID" value="ETJ41891.1"/>
    <property type="molecule type" value="Genomic_DNA"/>
</dbReference>
<dbReference type="AlphaFoldDB" id="W1YHQ6"/>
<comment type="caution">
    <text evidence="2">The sequence shown here is derived from an EMBL/GenBank/DDBJ whole genome shotgun (WGS) entry which is preliminary data.</text>
</comment>
<proteinExistence type="predicted"/>
<reference evidence="2" key="1">
    <citation type="submission" date="2013-12" db="EMBL/GenBank/DDBJ databases">
        <title>A Varibaculum cambriense genome reconstructed from a premature infant gut community with otherwise low bacterial novelty that shifts toward anaerobic metabolism during the third week of life.</title>
        <authorList>
            <person name="Brown C.T."/>
            <person name="Sharon I."/>
            <person name="Thomas B.C."/>
            <person name="Castelle C.J."/>
            <person name="Morowitz M.J."/>
            <person name="Banfield J.F."/>
        </authorList>
    </citation>
    <scope>NUCLEOTIDE SEQUENCE</scope>
</reference>